<proteinExistence type="inferred from homology"/>
<dbReference type="Gene3D" id="3.40.1620.10">
    <property type="entry name" value="YefM-like domain"/>
    <property type="match status" value="1"/>
</dbReference>
<reference evidence="3 4" key="1">
    <citation type="journal article" date="2016" name="Nat. Commun.">
        <title>Thousands of microbial genomes shed light on interconnected biogeochemical processes in an aquifer system.</title>
        <authorList>
            <person name="Anantharaman K."/>
            <person name="Brown C.T."/>
            <person name="Hug L.A."/>
            <person name="Sharon I."/>
            <person name="Castelle C.J."/>
            <person name="Probst A.J."/>
            <person name="Thomas B.C."/>
            <person name="Singh A."/>
            <person name="Wilkins M.J."/>
            <person name="Karaoz U."/>
            <person name="Brodie E.L."/>
            <person name="Williams K.H."/>
            <person name="Hubbard S.S."/>
            <person name="Banfield J.F."/>
        </authorList>
    </citation>
    <scope>NUCLEOTIDE SEQUENCE [LARGE SCALE GENOMIC DNA]</scope>
</reference>
<dbReference type="EMBL" id="MFJE01000011">
    <property type="protein sequence ID" value="OGG14805.1"/>
    <property type="molecule type" value="Genomic_DNA"/>
</dbReference>
<comment type="caution">
    <text evidence="3">The sequence shown here is derived from an EMBL/GenBank/DDBJ whole genome shotgun (WGS) entry which is preliminary data.</text>
</comment>
<dbReference type="NCBIfam" id="TIGR01552">
    <property type="entry name" value="phd_fam"/>
    <property type="match status" value="1"/>
</dbReference>
<sequence>MNISLDKIIPFTQARNNFSDLVDKVKDKQFFVISKQNRQKAVLVDIDYFQSLQKELEKERLTQIEKTLRSKFKTYTKSKKLTEEKAYQLLTGETLTWSE</sequence>
<dbReference type="STRING" id="1798375.A2773_06925"/>
<dbReference type="PANTHER" id="PTHR33713">
    <property type="entry name" value="ANTITOXIN YAFN-RELATED"/>
    <property type="match status" value="1"/>
</dbReference>
<protein>
    <recommendedName>
        <fullName evidence="2">Antitoxin</fullName>
    </recommendedName>
</protein>
<dbReference type="InterPro" id="IPR036165">
    <property type="entry name" value="YefM-like_sf"/>
</dbReference>
<comment type="similarity">
    <text evidence="1 2">Belongs to the phD/YefM antitoxin family.</text>
</comment>
<comment type="function">
    <text evidence="2">Antitoxin component of a type II toxin-antitoxin (TA) system.</text>
</comment>
<dbReference type="Pfam" id="PF02604">
    <property type="entry name" value="PhdYeFM_antitox"/>
    <property type="match status" value="1"/>
</dbReference>
<evidence type="ECO:0000313" key="3">
    <source>
        <dbReference type="EMBL" id="OGG14805.1"/>
    </source>
</evidence>
<dbReference type="SUPFAM" id="SSF143120">
    <property type="entry name" value="YefM-like"/>
    <property type="match status" value="1"/>
</dbReference>
<accession>A0A1F5ZR42</accession>
<dbReference type="Proteomes" id="UP000177383">
    <property type="component" value="Unassembled WGS sequence"/>
</dbReference>
<organism evidence="3 4">
    <name type="scientific">Candidatus Gottesmanbacteria bacterium RIFCSPHIGHO2_01_FULL_39_10</name>
    <dbReference type="NCBI Taxonomy" id="1798375"/>
    <lineage>
        <taxon>Bacteria</taxon>
        <taxon>Candidatus Gottesmaniibacteriota</taxon>
    </lineage>
</organism>
<evidence type="ECO:0000313" key="4">
    <source>
        <dbReference type="Proteomes" id="UP000177383"/>
    </source>
</evidence>
<evidence type="ECO:0000256" key="1">
    <source>
        <dbReference type="ARBA" id="ARBA00009981"/>
    </source>
</evidence>
<dbReference type="InterPro" id="IPR051405">
    <property type="entry name" value="phD/YefM_antitoxin"/>
</dbReference>
<dbReference type="AlphaFoldDB" id="A0A1F5ZR42"/>
<evidence type="ECO:0000256" key="2">
    <source>
        <dbReference type="RuleBase" id="RU362080"/>
    </source>
</evidence>
<gene>
    <name evidence="3" type="ORF">A2773_06925</name>
</gene>
<dbReference type="PANTHER" id="PTHR33713:SF6">
    <property type="entry name" value="ANTITOXIN YEFM"/>
    <property type="match status" value="1"/>
</dbReference>
<name>A0A1F5ZR42_9BACT</name>
<dbReference type="InterPro" id="IPR006442">
    <property type="entry name" value="Antitoxin_Phd/YefM"/>
</dbReference>